<dbReference type="AlphaFoldDB" id="A0A3S5BU16"/>
<name>A0A3S5BU16_9PLAT</name>
<gene>
    <name evidence="1" type="ORF">PXEA_LOCUS33329</name>
</gene>
<keyword evidence="2" id="KW-1185">Reference proteome</keyword>
<organism evidence="1 2">
    <name type="scientific">Protopolystoma xenopodis</name>
    <dbReference type="NCBI Taxonomy" id="117903"/>
    <lineage>
        <taxon>Eukaryota</taxon>
        <taxon>Metazoa</taxon>
        <taxon>Spiralia</taxon>
        <taxon>Lophotrochozoa</taxon>
        <taxon>Platyhelminthes</taxon>
        <taxon>Monogenea</taxon>
        <taxon>Polyopisthocotylea</taxon>
        <taxon>Polystomatidea</taxon>
        <taxon>Polystomatidae</taxon>
        <taxon>Protopolystoma</taxon>
    </lineage>
</organism>
<evidence type="ECO:0000313" key="2">
    <source>
        <dbReference type="Proteomes" id="UP000784294"/>
    </source>
</evidence>
<dbReference type="EMBL" id="CAAALY010262891">
    <property type="protein sequence ID" value="VEL39889.1"/>
    <property type="molecule type" value="Genomic_DNA"/>
</dbReference>
<sequence length="219" mass="24075">MFAPLSWRNIHPKDSPLNRLLHASPTILFYADAPPTMLADLLLCQVALAETLSGLPILISSSGSIFYPQASITLDPKVHSGSDDLDYSFTNPSIDKLPKNESSPSLAKPQLQVPLSNTNAVQMAWALLAQHVCTRLTNLLVSAEQLRQLCRQRSFMQQQEQALKVDKPSSIGLESGVATHPTPMEAQLVGPLSPICLEAFTRKWQNRCLQVSFRSIISS</sequence>
<protein>
    <submittedName>
        <fullName evidence="1">Uncharacterized protein</fullName>
    </submittedName>
</protein>
<comment type="caution">
    <text evidence="1">The sequence shown here is derived from an EMBL/GenBank/DDBJ whole genome shotgun (WGS) entry which is preliminary data.</text>
</comment>
<reference evidence="1" key="1">
    <citation type="submission" date="2018-11" db="EMBL/GenBank/DDBJ databases">
        <authorList>
            <consortium name="Pathogen Informatics"/>
        </authorList>
    </citation>
    <scope>NUCLEOTIDE SEQUENCE</scope>
</reference>
<dbReference type="Proteomes" id="UP000784294">
    <property type="component" value="Unassembled WGS sequence"/>
</dbReference>
<accession>A0A3S5BU16</accession>
<evidence type="ECO:0000313" key="1">
    <source>
        <dbReference type="EMBL" id="VEL39889.1"/>
    </source>
</evidence>
<proteinExistence type="predicted"/>